<accession>A0A7S1MY00</accession>
<sequence length="106" mass="11641">MVAEPERVEKGGMMRGLAVVFAYGVTSLAITMVNKVVMSSYGFSFEMTLLLCQLLVGTSSMLLLSKLNILSLPPLNLQRMRECVPLTLCFFVYVLSGLGSLRSSRN</sequence>
<protein>
    <recommendedName>
        <fullName evidence="3">Sugar phosphate transporter domain-containing protein</fullName>
    </recommendedName>
</protein>
<feature type="transmembrane region" description="Helical" evidence="1">
    <location>
        <begin position="84"/>
        <end position="101"/>
    </location>
</feature>
<dbReference type="AlphaFoldDB" id="A0A7S1MY00"/>
<reference evidence="2" key="1">
    <citation type="submission" date="2021-01" db="EMBL/GenBank/DDBJ databases">
        <authorList>
            <person name="Corre E."/>
            <person name="Pelletier E."/>
            <person name="Niang G."/>
            <person name="Scheremetjew M."/>
            <person name="Finn R."/>
            <person name="Kale V."/>
            <person name="Holt S."/>
            <person name="Cochrane G."/>
            <person name="Meng A."/>
            <person name="Brown T."/>
            <person name="Cohen L."/>
        </authorList>
    </citation>
    <scope>NUCLEOTIDE SEQUENCE</scope>
    <source>
        <strain evidence="2">CCMP644</strain>
    </source>
</reference>
<proteinExistence type="predicted"/>
<keyword evidence="1" id="KW-1133">Transmembrane helix</keyword>
<organism evidence="2">
    <name type="scientific">Hemiselmis andersenii</name>
    <name type="common">Cryptophyte alga</name>
    <dbReference type="NCBI Taxonomy" id="464988"/>
    <lineage>
        <taxon>Eukaryota</taxon>
        <taxon>Cryptophyceae</taxon>
        <taxon>Cryptomonadales</taxon>
        <taxon>Hemiselmidaceae</taxon>
        <taxon>Hemiselmis</taxon>
    </lineage>
</organism>
<keyword evidence="1" id="KW-0812">Transmembrane</keyword>
<evidence type="ECO:0008006" key="3">
    <source>
        <dbReference type="Google" id="ProtNLM"/>
    </source>
</evidence>
<name>A0A7S1MY00_HEMAN</name>
<gene>
    <name evidence="2" type="ORF">HAND00432_LOCUS36417</name>
</gene>
<evidence type="ECO:0000256" key="1">
    <source>
        <dbReference type="SAM" id="Phobius"/>
    </source>
</evidence>
<feature type="transmembrane region" description="Helical" evidence="1">
    <location>
        <begin position="45"/>
        <end position="64"/>
    </location>
</feature>
<dbReference type="EMBL" id="HBFX01060486">
    <property type="protein sequence ID" value="CAD8985404.1"/>
    <property type="molecule type" value="Transcribed_RNA"/>
</dbReference>
<feature type="transmembrane region" description="Helical" evidence="1">
    <location>
        <begin position="12"/>
        <end position="33"/>
    </location>
</feature>
<keyword evidence="1" id="KW-0472">Membrane</keyword>
<evidence type="ECO:0000313" key="2">
    <source>
        <dbReference type="EMBL" id="CAD8985404.1"/>
    </source>
</evidence>